<dbReference type="PANTHER" id="PTHR24276:SF98">
    <property type="entry name" value="FI18310P1-RELATED"/>
    <property type="match status" value="1"/>
</dbReference>
<dbReference type="GO" id="GO:0006508">
    <property type="term" value="P:proteolysis"/>
    <property type="evidence" value="ECO:0007669"/>
    <property type="project" value="InterPro"/>
</dbReference>
<dbReference type="InterPro" id="IPR043504">
    <property type="entry name" value="Peptidase_S1_PA_chymotrypsin"/>
</dbReference>
<dbReference type="Pfam" id="PF00089">
    <property type="entry name" value="Trypsin"/>
    <property type="match status" value="1"/>
</dbReference>
<evidence type="ECO:0000256" key="1">
    <source>
        <dbReference type="ARBA" id="ARBA00023157"/>
    </source>
</evidence>
<reference evidence="4" key="1">
    <citation type="submission" date="2022-11" db="UniProtKB">
        <authorList>
            <consortium name="EnsemblMetazoa"/>
        </authorList>
    </citation>
    <scope>IDENTIFICATION</scope>
</reference>
<evidence type="ECO:0000256" key="2">
    <source>
        <dbReference type="SAM" id="SignalP"/>
    </source>
</evidence>
<dbReference type="RefSeq" id="XP_028519214.1">
    <property type="nucleotide sequence ID" value="XM_028663413.1"/>
</dbReference>
<dbReference type="GO" id="GO:0004252">
    <property type="term" value="F:serine-type endopeptidase activity"/>
    <property type="evidence" value="ECO:0007669"/>
    <property type="project" value="InterPro"/>
</dbReference>
<dbReference type="EnsemblMetazoa" id="XM_028663413.1">
    <property type="protein sequence ID" value="XP_028519214.1"/>
    <property type="gene ID" value="LOC114576566"/>
</dbReference>
<dbReference type="OrthoDB" id="5597713at2759"/>
<dbReference type="GeneID" id="114576566"/>
<evidence type="ECO:0000259" key="3">
    <source>
        <dbReference type="Pfam" id="PF00089"/>
    </source>
</evidence>
<sequence>MKTSVVMFCALILCMLSLAAAKALENPPPNHPPRFKRVAGGLKNLPPNHPPRFKRVAGGTPAADNKYNFVVKITRNSEKYPFCHGTIISSRWILTSGLCFNGKTPKDVLVSAGMKYKITENKSP</sequence>
<dbReference type="InterPro" id="IPR009003">
    <property type="entry name" value="Peptidase_S1_PA"/>
</dbReference>
<name>A0A913YVH1_EXADI</name>
<feature type="chain" id="PRO_5038101491" description="Peptidase S1 domain-containing protein" evidence="2">
    <location>
        <begin position="22"/>
        <end position="124"/>
    </location>
</feature>
<keyword evidence="1" id="KW-1015">Disulfide bond</keyword>
<organism evidence="4 5">
    <name type="scientific">Exaiptasia diaphana</name>
    <name type="common">Tropical sea anemone</name>
    <name type="synonym">Aiptasia pulchella</name>
    <dbReference type="NCBI Taxonomy" id="2652724"/>
    <lineage>
        <taxon>Eukaryota</taxon>
        <taxon>Metazoa</taxon>
        <taxon>Cnidaria</taxon>
        <taxon>Anthozoa</taxon>
        <taxon>Hexacorallia</taxon>
        <taxon>Actiniaria</taxon>
        <taxon>Aiptasiidae</taxon>
        <taxon>Exaiptasia</taxon>
    </lineage>
</organism>
<keyword evidence="5" id="KW-1185">Reference proteome</keyword>
<evidence type="ECO:0000313" key="4">
    <source>
        <dbReference type="EnsemblMetazoa" id="XP_028519214.1"/>
    </source>
</evidence>
<dbReference type="InterPro" id="IPR050430">
    <property type="entry name" value="Peptidase_S1"/>
</dbReference>
<dbReference type="Gene3D" id="2.40.10.10">
    <property type="entry name" value="Trypsin-like serine proteases"/>
    <property type="match status" value="1"/>
</dbReference>
<dbReference type="KEGG" id="epa:114576566"/>
<accession>A0A913YVH1</accession>
<dbReference type="Proteomes" id="UP000887567">
    <property type="component" value="Unplaced"/>
</dbReference>
<dbReference type="InterPro" id="IPR001254">
    <property type="entry name" value="Trypsin_dom"/>
</dbReference>
<dbReference type="PANTHER" id="PTHR24276">
    <property type="entry name" value="POLYSERASE-RELATED"/>
    <property type="match status" value="1"/>
</dbReference>
<protein>
    <recommendedName>
        <fullName evidence="3">Peptidase S1 domain-containing protein</fullName>
    </recommendedName>
</protein>
<proteinExistence type="predicted"/>
<keyword evidence="2" id="KW-0732">Signal</keyword>
<evidence type="ECO:0000313" key="5">
    <source>
        <dbReference type="Proteomes" id="UP000887567"/>
    </source>
</evidence>
<feature type="signal peptide" evidence="2">
    <location>
        <begin position="1"/>
        <end position="21"/>
    </location>
</feature>
<dbReference type="AlphaFoldDB" id="A0A913YVH1"/>
<feature type="domain" description="Peptidase S1" evidence="3">
    <location>
        <begin position="57"/>
        <end position="121"/>
    </location>
</feature>
<dbReference type="SUPFAM" id="SSF50494">
    <property type="entry name" value="Trypsin-like serine proteases"/>
    <property type="match status" value="1"/>
</dbReference>